<sequence length="278" mass="31332">MPDSVQGTSFNIEQHYSKSANIRGFAVFLPLYRLEGLEVGAGWAPYGEGKSNPDERPGDWTVKKVVFIKFLMVMLVVGVASWGVATNMTYTYATSVPANNMQTQEEHEDGERFEAGKGVDTELDAIEVMQKIQPGQPLPSIILKGLDGKSYNMGVKRDKALVISFWASWCDPCRLEAPVLNELYSKYKHDVDVYGINVIRYDRLEDVQKFSRSLNLQFPVLLDEQGALFERFGGGAFPTHVMVDRLGQVREIIIGMLSERELERKIELLQKKEGAFEV</sequence>
<dbReference type="InterPro" id="IPR036249">
    <property type="entry name" value="Thioredoxin-like_sf"/>
</dbReference>
<dbReference type="GO" id="GO:0016491">
    <property type="term" value="F:oxidoreductase activity"/>
    <property type="evidence" value="ECO:0007669"/>
    <property type="project" value="InterPro"/>
</dbReference>
<evidence type="ECO:0000256" key="1">
    <source>
        <dbReference type="ARBA" id="ARBA00023157"/>
    </source>
</evidence>
<dbReference type="PANTHER" id="PTHR42852:SF17">
    <property type="entry name" value="THIOREDOXIN-LIKE PROTEIN HI_1115"/>
    <property type="match status" value="1"/>
</dbReference>
<dbReference type="HOGENOM" id="CLU_042529_11_4_9"/>
<dbReference type="Gene3D" id="3.40.30.10">
    <property type="entry name" value="Glutaredoxin"/>
    <property type="match status" value="1"/>
</dbReference>
<dbReference type="InterPro" id="IPR013766">
    <property type="entry name" value="Thioredoxin_domain"/>
</dbReference>
<keyword evidence="2" id="KW-0812">Transmembrane</keyword>
<organism evidence="4 5">
    <name type="scientific">Paenibacillus terrae (strain HPL-003)</name>
    <dbReference type="NCBI Taxonomy" id="985665"/>
    <lineage>
        <taxon>Bacteria</taxon>
        <taxon>Bacillati</taxon>
        <taxon>Bacillota</taxon>
        <taxon>Bacilli</taxon>
        <taxon>Bacillales</taxon>
        <taxon>Paenibacillaceae</taxon>
        <taxon>Paenibacillus</taxon>
    </lineage>
</organism>
<reference evidence="5" key="1">
    <citation type="submission" date="2011-11" db="EMBL/GenBank/DDBJ databases">
        <title>Complete sequence of Paenibacillus terrae HPL-003.</title>
        <authorList>
            <person name="Shin S.H."/>
            <person name="Kim S."/>
            <person name="Kim J.Y."/>
        </authorList>
    </citation>
    <scope>NUCLEOTIDE SEQUENCE [LARGE SCALE GENOMIC DNA]</scope>
    <source>
        <strain evidence="5">HPL-003</strain>
    </source>
</reference>
<dbReference type="InterPro" id="IPR050553">
    <property type="entry name" value="Thioredoxin_ResA/DsbE_sf"/>
</dbReference>
<keyword evidence="1" id="KW-1015">Disulfide bond</keyword>
<keyword evidence="2" id="KW-1133">Transmembrane helix</keyword>
<dbReference type="KEGG" id="pta:HPL003_17050"/>
<dbReference type="AlphaFoldDB" id="G7W4J7"/>
<dbReference type="STRING" id="985665.HPL003_17050"/>
<dbReference type="CDD" id="cd02966">
    <property type="entry name" value="TlpA_like_family"/>
    <property type="match status" value="1"/>
</dbReference>
<dbReference type="Proteomes" id="UP000005876">
    <property type="component" value="Chromosome"/>
</dbReference>
<dbReference type="eggNOG" id="COG0526">
    <property type="taxonomic scope" value="Bacteria"/>
</dbReference>
<evidence type="ECO:0000256" key="2">
    <source>
        <dbReference type="SAM" id="Phobius"/>
    </source>
</evidence>
<proteinExistence type="predicted"/>
<keyword evidence="4" id="KW-0413">Isomerase</keyword>
<evidence type="ECO:0000313" key="5">
    <source>
        <dbReference type="Proteomes" id="UP000005876"/>
    </source>
</evidence>
<feature type="transmembrane region" description="Helical" evidence="2">
    <location>
        <begin position="66"/>
        <end position="85"/>
    </location>
</feature>
<feature type="domain" description="Thioredoxin" evidence="3">
    <location>
        <begin position="132"/>
        <end position="271"/>
    </location>
</feature>
<protein>
    <submittedName>
        <fullName evidence="4">Thioredoxin-like thiol-disulfide isomerase</fullName>
    </submittedName>
</protein>
<dbReference type="Pfam" id="PF00578">
    <property type="entry name" value="AhpC-TSA"/>
    <property type="match status" value="1"/>
</dbReference>
<keyword evidence="2" id="KW-0472">Membrane</keyword>
<accession>G7W4J7</accession>
<evidence type="ECO:0000259" key="3">
    <source>
        <dbReference type="PROSITE" id="PS51352"/>
    </source>
</evidence>
<dbReference type="GO" id="GO:0016209">
    <property type="term" value="F:antioxidant activity"/>
    <property type="evidence" value="ECO:0007669"/>
    <property type="project" value="InterPro"/>
</dbReference>
<dbReference type="PROSITE" id="PS51352">
    <property type="entry name" value="THIOREDOXIN_2"/>
    <property type="match status" value="1"/>
</dbReference>
<evidence type="ECO:0000313" key="4">
    <source>
        <dbReference type="EMBL" id="AET60154.1"/>
    </source>
</evidence>
<name>G7W4J7_PAETH</name>
<reference evidence="4 5" key="3">
    <citation type="journal article" date="2012" name="J. Bacteriol.">
        <title>Genome Sequence of Paenibacillus terrae HPL-003, a Xylanase-Producing Bacterium Isolated from Soil Found in Forest Residue.</title>
        <authorList>
            <person name="Shin S.H."/>
            <person name="Kim S."/>
            <person name="Kim J.Y."/>
            <person name="Song H.Y."/>
            <person name="Cho S.J."/>
            <person name="Kim D.R."/>
            <person name="Lee K.I."/>
            <person name="Lim H.K."/>
            <person name="Park N.J."/>
            <person name="Hwang I.T."/>
            <person name="Yang K.S."/>
        </authorList>
    </citation>
    <scope>NUCLEOTIDE SEQUENCE [LARGE SCALE GENOMIC DNA]</scope>
    <source>
        <strain evidence="4 5">HPL-003</strain>
    </source>
</reference>
<gene>
    <name evidence="4" type="ordered locus">HPL003_17050</name>
</gene>
<dbReference type="EMBL" id="CP003107">
    <property type="protein sequence ID" value="AET60154.1"/>
    <property type="molecule type" value="Genomic_DNA"/>
</dbReference>
<reference key="2">
    <citation type="submission" date="2011-11" db="EMBL/GenBank/DDBJ databases">
        <authorList>
            <person name="Shin S.H."/>
            <person name="Kim S."/>
            <person name="Kim J.Y."/>
        </authorList>
    </citation>
    <scope>NUCLEOTIDE SEQUENCE</scope>
    <source>
        <strain>HPL-003</strain>
    </source>
</reference>
<dbReference type="PANTHER" id="PTHR42852">
    <property type="entry name" value="THIOL:DISULFIDE INTERCHANGE PROTEIN DSBE"/>
    <property type="match status" value="1"/>
</dbReference>
<dbReference type="GO" id="GO:0016853">
    <property type="term" value="F:isomerase activity"/>
    <property type="evidence" value="ECO:0007669"/>
    <property type="project" value="UniProtKB-KW"/>
</dbReference>
<dbReference type="InterPro" id="IPR000866">
    <property type="entry name" value="AhpC/TSA"/>
</dbReference>
<dbReference type="SUPFAM" id="SSF52833">
    <property type="entry name" value="Thioredoxin-like"/>
    <property type="match status" value="1"/>
</dbReference>